<dbReference type="InterPro" id="IPR003594">
    <property type="entry name" value="HATPase_dom"/>
</dbReference>
<dbReference type="CDD" id="cd00130">
    <property type="entry name" value="PAS"/>
    <property type="match status" value="1"/>
</dbReference>
<dbReference type="STRING" id="295068.MAQ5080_02950"/>
<keyword evidence="9" id="KW-1185">Reference proteome</keyword>
<evidence type="ECO:0000313" key="9">
    <source>
        <dbReference type="Proteomes" id="UP000092627"/>
    </source>
</evidence>
<dbReference type="PRINTS" id="PR00344">
    <property type="entry name" value="BCTRLSENSOR"/>
</dbReference>
<evidence type="ECO:0000313" key="8">
    <source>
        <dbReference type="EMBL" id="SBS34703.1"/>
    </source>
</evidence>
<dbReference type="InterPro" id="IPR000014">
    <property type="entry name" value="PAS"/>
</dbReference>
<evidence type="ECO:0000256" key="4">
    <source>
        <dbReference type="ARBA" id="ARBA00022679"/>
    </source>
</evidence>
<dbReference type="SUPFAM" id="SSF55874">
    <property type="entry name" value="ATPase domain of HSP90 chaperone/DNA topoisomerase II/histidine kinase"/>
    <property type="match status" value="1"/>
</dbReference>
<dbReference type="PROSITE" id="PS50113">
    <property type="entry name" value="PAC"/>
    <property type="match status" value="1"/>
</dbReference>
<evidence type="ECO:0000259" key="6">
    <source>
        <dbReference type="PROSITE" id="PS50109"/>
    </source>
</evidence>
<dbReference type="SMART" id="SM00387">
    <property type="entry name" value="HATPase_c"/>
    <property type="match status" value="1"/>
</dbReference>
<dbReference type="EC" id="2.7.13.3" evidence="2"/>
<evidence type="ECO:0000256" key="1">
    <source>
        <dbReference type="ARBA" id="ARBA00000085"/>
    </source>
</evidence>
<dbReference type="OrthoDB" id="1931120at2"/>
<dbReference type="Gene3D" id="3.30.565.10">
    <property type="entry name" value="Histidine kinase-like ATPase, C-terminal domain"/>
    <property type="match status" value="1"/>
</dbReference>
<evidence type="ECO:0000256" key="3">
    <source>
        <dbReference type="ARBA" id="ARBA00022553"/>
    </source>
</evidence>
<dbReference type="InterPro" id="IPR004358">
    <property type="entry name" value="Sig_transdc_His_kin-like_C"/>
</dbReference>
<dbReference type="SUPFAM" id="SSF55785">
    <property type="entry name" value="PYP-like sensor domain (PAS domain)"/>
    <property type="match status" value="4"/>
</dbReference>
<dbReference type="InterPro" id="IPR003661">
    <property type="entry name" value="HisK_dim/P_dom"/>
</dbReference>
<comment type="catalytic activity">
    <reaction evidence="1">
        <text>ATP + protein L-histidine = ADP + protein N-phospho-L-histidine.</text>
        <dbReference type="EC" id="2.7.13.3"/>
    </reaction>
</comment>
<name>A0A1A8TLE5_9GAMM</name>
<dbReference type="GO" id="GO:0000155">
    <property type="term" value="F:phosphorelay sensor kinase activity"/>
    <property type="evidence" value="ECO:0007669"/>
    <property type="project" value="InterPro"/>
</dbReference>
<dbReference type="PANTHER" id="PTHR43304">
    <property type="entry name" value="PHYTOCHROME-LIKE PROTEIN CPH1"/>
    <property type="match status" value="1"/>
</dbReference>
<evidence type="ECO:0000256" key="2">
    <source>
        <dbReference type="ARBA" id="ARBA00012438"/>
    </source>
</evidence>
<dbReference type="InterPro" id="IPR000700">
    <property type="entry name" value="PAS-assoc_C"/>
</dbReference>
<dbReference type="Gene3D" id="3.30.450.20">
    <property type="entry name" value="PAS domain"/>
    <property type="match status" value="4"/>
</dbReference>
<dbReference type="InterPro" id="IPR052162">
    <property type="entry name" value="Sensor_kinase/Photoreceptor"/>
</dbReference>
<dbReference type="Pfam" id="PF13426">
    <property type="entry name" value="PAS_9"/>
    <property type="match status" value="4"/>
</dbReference>
<dbReference type="Gene3D" id="1.10.287.130">
    <property type="match status" value="1"/>
</dbReference>
<dbReference type="SMART" id="SM00091">
    <property type="entry name" value="PAS"/>
    <property type="match status" value="4"/>
</dbReference>
<keyword evidence="5 8" id="KW-0418">Kinase</keyword>
<dbReference type="InterPro" id="IPR005467">
    <property type="entry name" value="His_kinase_dom"/>
</dbReference>
<accession>A0A1A8TLE5</accession>
<dbReference type="AlphaFoldDB" id="A0A1A8TLE5"/>
<evidence type="ECO:0000256" key="5">
    <source>
        <dbReference type="ARBA" id="ARBA00022777"/>
    </source>
</evidence>
<dbReference type="NCBIfam" id="TIGR00229">
    <property type="entry name" value="sensory_box"/>
    <property type="match status" value="4"/>
</dbReference>
<dbReference type="PANTHER" id="PTHR43304:SF1">
    <property type="entry name" value="PAC DOMAIN-CONTAINING PROTEIN"/>
    <property type="match status" value="1"/>
</dbReference>
<organism evidence="8 9">
    <name type="scientific">Marinomonas aquimarina</name>
    <dbReference type="NCBI Taxonomy" id="295068"/>
    <lineage>
        <taxon>Bacteria</taxon>
        <taxon>Pseudomonadati</taxon>
        <taxon>Pseudomonadota</taxon>
        <taxon>Gammaproteobacteria</taxon>
        <taxon>Oceanospirillales</taxon>
        <taxon>Oceanospirillaceae</taxon>
        <taxon>Marinomonas</taxon>
    </lineage>
</organism>
<evidence type="ECO:0000259" key="7">
    <source>
        <dbReference type="PROSITE" id="PS50113"/>
    </source>
</evidence>
<gene>
    <name evidence="8" type="primary">kinE_2</name>
    <name evidence="8" type="ORF">MAQ5080_02950</name>
</gene>
<proteinExistence type="predicted"/>
<dbReference type="InterPro" id="IPR035965">
    <property type="entry name" value="PAS-like_dom_sf"/>
</dbReference>
<dbReference type="Pfam" id="PF02518">
    <property type="entry name" value="HATPase_c"/>
    <property type="match status" value="1"/>
</dbReference>
<keyword evidence="4 8" id="KW-0808">Transferase</keyword>
<feature type="domain" description="Histidine kinase" evidence="6">
    <location>
        <begin position="564"/>
        <end position="796"/>
    </location>
</feature>
<keyword evidence="3" id="KW-0597">Phosphoprotein</keyword>
<dbReference type="RefSeq" id="WP_067211643.1">
    <property type="nucleotide sequence ID" value="NZ_FLOC01000019.1"/>
</dbReference>
<dbReference type="InterPro" id="IPR036890">
    <property type="entry name" value="HATPase_C_sf"/>
</dbReference>
<reference evidence="8 9" key="1">
    <citation type="submission" date="2016-06" db="EMBL/GenBank/DDBJ databases">
        <authorList>
            <person name="Kjaerup R.B."/>
            <person name="Dalgaard T.S."/>
            <person name="Juul-Madsen H.R."/>
        </authorList>
    </citation>
    <scope>NUCLEOTIDE SEQUENCE [LARGE SCALE GENOMIC DNA]</scope>
    <source>
        <strain evidence="8 9">CECT 5080</strain>
    </source>
</reference>
<dbReference type="Proteomes" id="UP000092627">
    <property type="component" value="Unassembled WGS sequence"/>
</dbReference>
<feature type="domain" description="PAC" evidence="7">
    <location>
        <begin position="215"/>
        <end position="265"/>
    </location>
</feature>
<dbReference type="EMBL" id="FLOC01000019">
    <property type="protein sequence ID" value="SBS34703.1"/>
    <property type="molecule type" value="Genomic_DNA"/>
</dbReference>
<sequence length="798" mass="89890">MNDVATQHNGFETVFRDSKDGLAIFKDGYFVDCNQSMVELVGGRSKADFLGLTPFDFSPEFQPDGQRSIDKGMQLIERCYNEGSMRFEWMHTKFNQERFWCEVIITKMTLNGEIVIHANWRDISEKKQLEIELAQQKETFETLFNESLDSLSVFDGTQYIDCNKAFVEMFGFAAKEDVIGIHPELVSPEYQPDGRTSKEAAQDVIHAVLQQDRKQRFEWVHKKIDGTEFWTEVILSKVTLNGVDAIYAVIRDISEKKNLEFKLAQQKQTFEALFNESKDGLTIYDGTRYLDCNKAFAKMMGVASKEQIIGLGPLDISPEFQADGRTSVINSAELNREIVENGKARFEWLHQKVDGTPVWTEIIVTTIVLNGEKVFFSTTRDITEKKALEFKIAEQKLTFETLFNESEDGLTFYDGEQYIDCNKAFMKLMGFTSKEQVIGLNPLLLSPQYQPNGCTTEALYAQCRADLYSKGSARCEWLHKKVDGTEFWTEVIIGLLSLNGRKVVYSITRDINDKKALELQIVKQNGELNQSNEILADTIAHLQQTQDKLVESEKMASLGSLVAGVAHEINTPIGVGVMGMSQLMDESKVIRQHYDAGALTEGEFEDYLNSTNELSEIVKKNLDRTAHLVRGFKQIAVDQMSEDEREINLKDYLNEVLFSLGSITRKANVMVQLDCPKDLNVVTNPGLLSQVLTNLIVNSVNHGFSDRPAGRIAMVIREQGETAFSLNYQDDGKGISPANLPKIFDPFFTTNRAEGGTGLGLNVTYNIITNALGGSIECHSKEGEGVEFIIGFNVKQRV</sequence>
<dbReference type="PROSITE" id="PS50109">
    <property type="entry name" value="HIS_KIN"/>
    <property type="match status" value="1"/>
</dbReference>
<dbReference type="CDD" id="cd00082">
    <property type="entry name" value="HisKA"/>
    <property type="match status" value="1"/>
</dbReference>
<protein>
    <recommendedName>
        <fullName evidence="2">histidine kinase</fullName>
        <ecNumber evidence="2">2.7.13.3</ecNumber>
    </recommendedName>
</protein>